<reference evidence="7 8" key="2">
    <citation type="submission" date="2018-11" db="EMBL/GenBank/DDBJ databases">
        <authorList>
            <consortium name="Pathogen Informatics"/>
        </authorList>
    </citation>
    <scope>NUCLEOTIDE SEQUENCE [LARGE SCALE GENOMIC DNA]</scope>
</reference>
<dbReference type="Pfam" id="PF01920">
    <property type="entry name" value="Prefoldin_2"/>
    <property type="match status" value="1"/>
</dbReference>
<keyword evidence="8" id="KW-1185">Reference proteome</keyword>
<proteinExistence type="inferred from homology"/>
<dbReference type="PANTHER" id="PTHR21431">
    <property type="entry name" value="PREFOLDIN SUBUNIT 6"/>
    <property type="match status" value="1"/>
</dbReference>
<dbReference type="GO" id="GO:0051087">
    <property type="term" value="F:protein-folding chaperone binding"/>
    <property type="evidence" value="ECO:0007669"/>
    <property type="project" value="TreeGrafter"/>
</dbReference>
<feature type="coiled-coil region" evidence="6">
    <location>
        <begin position="87"/>
        <end position="121"/>
    </location>
</feature>
<evidence type="ECO:0000256" key="1">
    <source>
        <dbReference type="ARBA" id="ARBA00008045"/>
    </source>
</evidence>
<dbReference type="InterPro" id="IPR002777">
    <property type="entry name" value="PFD_beta-like"/>
</dbReference>
<dbReference type="GO" id="GO:0051131">
    <property type="term" value="P:chaperone-mediated protein complex assembly"/>
    <property type="evidence" value="ECO:0007669"/>
    <property type="project" value="TreeGrafter"/>
</dbReference>
<feature type="coiled-coil region" evidence="6">
    <location>
        <begin position="2"/>
        <end position="50"/>
    </location>
</feature>
<dbReference type="CDD" id="cd23161">
    <property type="entry name" value="Prefoldin_6"/>
    <property type="match status" value="1"/>
</dbReference>
<evidence type="ECO:0000313" key="8">
    <source>
        <dbReference type="Proteomes" id="UP000270296"/>
    </source>
</evidence>
<evidence type="ECO:0000313" key="9">
    <source>
        <dbReference type="WBParaSite" id="SBAD_0000185801-mRNA-1"/>
    </source>
</evidence>
<comment type="subunit">
    <text evidence="2">Heterohexamer of two PFD-alpha type and four PFD-beta type subunits.</text>
</comment>
<sequence>MAEGLQKRFQTEVDKFRELQKEIDKLLRSRQQLEAQLTENNIVKEELERLEPPIKVFKLIGPALVRQEVAEAVQTVSKRIDFITGEMKRVEGLLHDYESKQEALKETLSKLQQQFQQAQVKAAIKA</sequence>
<dbReference type="OrthoDB" id="248120at2759"/>
<evidence type="ECO:0000313" key="7">
    <source>
        <dbReference type="EMBL" id="VDO95438.1"/>
    </source>
</evidence>
<dbReference type="SUPFAM" id="SSF46579">
    <property type="entry name" value="Prefoldin"/>
    <property type="match status" value="1"/>
</dbReference>
<protein>
    <recommendedName>
        <fullName evidence="5">Probable prefoldin subunit 6</fullName>
    </recommendedName>
</protein>
<dbReference type="InterPro" id="IPR009053">
    <property type="entry name" value="Prefoldin"/>
</dbReference>
<dbReference type="GO" id="GO:0006457">
    <property type="term" value="P:protein folding"/>
    <property type="evidence" value="ECO:0007669"/>
    <property type="project" value="InterPro"/>
</dbReference>
<evidence type="ECO:0000256" key="2">
    <source>
        <dbReference type="ARBA" id="ARBA00011695"/>
    </source>
</evidence>
<accession>A0A183IDS6</accession>
<keyword evidence="3" id="KW-0143">Chaperone</keyword>
<evidence type="ECO:0000256" key="3">
    <source>
        <dbReference type="ARBA" id="ARBA00023186"/>
    </source>
</evidence>
<dbReference type="PANTHER" id="PTHR21431:SF0">
    <property type="entry name" value="PREFOLDIN SUBUNIT 6"/>
    <property type="match status" value="1"/>
</dbReference>
<dbReference type="GO" id="GO:0005737">
    <property type="term" value="C:cytoplasm"/>
    <property type="evidence" value="ECO:0007669"/>
    <property type="project" value="TreeGrafter"/>
</dbReference>
<dbReference type="WBParaSite" id="SBAD_0000185801-mRNA-1">
    <property type="protein sequence ID" value="SBAD_0000185801-mRNA-1"/>
    <property type="gene ID" value="SBAD_0000185801"/>
</dbReference>
<comment type="function">
    <text evidence="4">Binds specifically to cytosolic chaperonin (c-CPN) and transfers target proteins to it. Binds to nascent polypeptide chain and promotes folding in an environment in which there are many competing pathways for nonnative proteins. Required for positioning of the mitotic spindle.</text>
</comment>
<dbReference type="FunFam" id="1.10.287.370:FF:000003">
    <property type="entry name" value="Prefoldin subunit 6"/>
    <property type="match status" value="1"/>
</dbReference>
<evidence type="ECO:0000256" key="6">
    <source>
        <dbReference type="SAM" id="Coils"/>
    </source>
</evidence>
<dbReference type="Gene3D" id="1.10.287.370">
    <property type="match status" value="1"/>
</dbReference>
<name>A0A183IDS6_9BILA</name>
<dbReference type="GO" id="GO:0016272">
    <property type="term" value="C:prefoldin complex"/>
    <property type="evidence" value="ECO:0007669"/>
    <property type="project" value="InterPro"/>
</dbReference>
<comment type="similarity">
    <text evidence="1">Belongs to the prefoldin subunit beta family.</text>
</comment>
<dbReference type="EMBL" id="UZAM01006947">
    <property type="protein sequence ID" value="VDO95438.1"/>
    <property type="molecule type" value="Genomic_DNA"/>
</dbReference>
<gene>
    <name evidence="7" type="ORF">SBAD_LOCUS1770</name>
</gene>
<dbReference type="GO" id="GO:0051082">
    <property type="term" value="F:unfolded protein binding"/>
    <property type="evidence" value="ECO:0007669"/>
    <property type="project" value="InterPro"/>
</dbReference>
<evidence type="ECO:0000256" key="4">
    <source>
        <dbReference type="ARBA" id="ARBA00058726"/>
    </source>
</evidence>
<keyword evidence="6" id="KW-0175">Coiled coil</keyword>
<organism evidence="9">
    <name type="scientific">Soboliphyme baturini</name>
    <dbReference type="NCBI Taxonomy" id="241478"/>
    <lineage>
        <taxon>Eukaryota</taxon>
        <taxon>Metazoa</taxon>
        <taxon>Ecdysozoa</taxon>
        <taxon>Nematoda</taxon>
        <taxon>Enoplea</taxon>
        <taxon>Dorylaimia</taxon>
        <taxon>Dioctophymatida</taxon>
        <taxon>Dioctophymatoidea</taxon>
        <taxon>Soboliphymatidae</taxon>
        <taxon>Soboliphyme</taxon>
    </lineage>
</organism>
<evidence type="ECO:0000256" key="5">
    <source>
        <dbReference type="ARBA" id="ARBA00072592"/>
    </source>
</evidence>
<dbReference type="Proteomes" id="UP000270296">
    <property type="component" value="Unassembled WGS sequence"/>
</dbReference>
<dbReference type="AlphaFoldDB" id="A0A183IDS6"/>
<reference evidence="9" key="1">
    <citation type="submission" date="2016-06" db="UniProtKB">
        <authorList>
            <consortium name="WormBaseParasite"/>
        </authorList>
    </citation>
    <scope>IDENTIFICATION</scope>
</reference>